<dbReference type="SUPFAM" id="SSF53756">
    <property type="entry name" value="UDP-Glycosyltransferase/glycogen phosphorylase"/>
    <property type="match status" value="1"/>
</dbReference>
<dbReference type="InterPro" id="IPR035595">
    <property type="entry name" value="UDP_glycos_trans_CS"/>
</dbReference>
<evidence type="ECO:0000313" key="6">
    <source>
        <dbReference type="EMBL" id="KAK4481089.1"/>
    </source>
</evidence>
<dbReference type="EC" id="2.4.1.-" evidence="4"/>
<keyword evidence="2 3" id="KW-0808">Transferase</keyword>
<evidence type="ECO:0000256" key="4">
    <source>
        <dbReference type="RuleBase" id="RU362057"/>
    </source>
</evidence>
<sequence length="484" mass="54882">MGENKLAKKLHAIMIAVPYQGHLNPFVNLAIKLASKGCTITFVHIEYIHQQISKSQHSTSSNYTEVDLFLEARNSGLDIRYMTISDGFPVEFDRNVNMVEYWESMIRDFPTKVDRFIGTLIESFDPIFVPILVADTVFSWPGTIANKYNLVNVSFWTEPALVFAINYHLDLLIQNGHFPPTENQDHTINYIPGVDSITTKDLMSHLREADTTTIVHQIVFNSFTQVTKADFILHNTIQELESNTLSSLNQKQPTYAVGPVNFSMKYNKTNVSKSLLSESNCTEWLESKPRKSVLYVSFGSVVQVNKQVIEEIAYGLLLSEVKFIWVVRPNADILLPIGFKNDVKDRGLIVTWCNQTMMLSNSAIGGFLTHCGWNSIVESICCGVPMICYPVTYDQPTNRKLVVDDWKIGINLCDDQEMVTREEIAMKIKEFMIGEISSSSSYGIKQEIKKVQIIMNGALNEDGSSKRNFDRFLEDLKDKIHGNV</sequence>
<organism evidence="6 7">
    <name type="scientific">Penstemon davidsonii</name>
    <dbReference type="NCBI Taxonomy" id="160366"/>
    <lineage>
        <taxon>Eukaryota</taxon>
        <taxon>Viridiplantae</taxon>
        <taxon>Streptophyta</taxon>
        <taxon>Embryophyta</taxon>
        <taxon>Tracheophyta</taxon>
        <taxon>Spermatophyta</taxon>
        <taxon>Magnoliopsida</taxon>
        <taxon>eudicotyledons</taxon>
        <taxon>Gunneridae</taxon>
        <taxon>Pentapetalae</taxon>
        <taxon>asterids</taxon>
        <taxon>lamiids</taxon>
        <taxon>Lamiales</taxon>
        <taxon>Plantaginaceae</taxon>
        <taxon>Cheloneae</taxon>
        <taxon>Penstemon</taxon>
    </lineage>
</organism>
<reference evidence="6 7" key="1">
    <citation type="journal article" date="2023" name="bioRxiv">
        <title>Genome report: Whole genome sequence and annotation of Penstemon davidsonii.</title>
        <authorList>
            <person name="Ostevik K.L."/>
            <person name="Alabady M."/>
            <person name="Zhang M."/>
            <person name="Rausher M.D."/>
        </authorList>
    </citation>
    <scope>NUCLEOTIDE SEQUENCE [LARGE SCALE GENOMIC DNA]</scope>
    <source>
        <strain evidence="6">DNT005</strain>
        <tissue evidence="6">Whole leaf</tissue>
    </source>
</reference>
<dbReference type="PANTHER" id="PTHR11926">
    <property type="entry name" value="GLUCOSYL/GLUCURONOSYL TRANSFERASES"/>
    <property type="match status" value="1"/>
</dbReference>
<keyword evidence="3" id="KW-0328">Glycosyltransferase</keyword>
<comment type="similarity">
    <text evidence="1 3">Belongs to the UDP-glycosyltransferase family.</text>
</comment>
<dbReference type="InterPro" id="IPR058980">
    <property type="entry name" value="Glyco_transf_N"/>
</dbReference>
<dbReference type="Pfam" id="PF00201">
    <property type="entry name" value="UDPGT"/>
    <property type="match status" value="1"/>
</dbReference>
<gene>
    <name evidence="6" type="ORF">RD792_011960</name>
</gene>
<dbReference type="CDD" id="cd03784">
    <property type="entry name" value="GT1_Gtf-like"/>
    <property type="match status" value="1"/>
</dbReference>
<dbReference type="Pfam" id="PF26168">
    <property type="entry name" value="Glyco_transf_N"/>
    <property type="match status" value="1"/>
</dbReference>
<dbReference type="InterPro" id="IPR002213">
    <property type="entry name" value="UDP_glucos_trans"/>
</dbReference>
<comment type="caution">
    <text evidence="6">The sequence shown here is derived from an EMBL/GenBank/DDBJ whole genome shotgun (WGS) entry which is preliminary data.</text>
</comment>
<dbReference type="Gene3D" id="3.40.50.2000">
    <property type="entry name" value="Glycogen Phosphorylase B"/>
    <property type="match status" value="2"/>
</dbReference>
<dbReference type="PROSITE" id="PS00375">
    <property type="entry name" value="UDPGT"/>
    <property type="match status" value="1"/>
</dbReference>
<keyword evidence="7" id="KW-1185">Reference proteome</keyword>
<dbReference type="PANTHER" id="PTHR11926:SF774">
    <property type="entry name" value="UDP-GLYCOSYLTRANSFERASE 85A1-RELATED"/>
    <property type="match status" value="1"/>
</dbReference>
<dbReference type="EMBL" id="JAYDYQ010002685">
    <property type="protein sequence ID" value="KAK4481089.1"/>
    <property type="molecule type" value="Genomic_DNA"/>
</dbReference>
<evidence type="ECO:0000256" key="3">
    <source>
        <dbReference type="RuleBase" id="RU003718"/>
    </source>
</evidence>
<accession>A0ABR0CVI2</accession>
<dbReference type="Proteomes" id="UP001291926">
    <property type="component" value="Unassembled WGS sequence"/>
</dbReference>
<evidence type="ECO:0000256" key="1">
    <source>
        <dbReference type="ARBA" id="ARBA00009995"/>
    </source>
</evidence>
<evidence type="ECO:0000259" key="5">
    <source>
        <dbReference type="Pfam" id="PF26168"/>
    </source>
</evidence>
<proteinExistence type="inferred from homology"/>
<feature type="domain" description="Glycosyltransferase N-terminal" evidence="5">
    <location>
        <begin position="12"/>
        <end position="261"/>
    </location>
</feature>
<evidence type="ECO:0000313" key="7">
    <source>
        <dbReference type="Proteomes" id="UP001291926"/>
    </source>
</evidence>
<protein>
    <recommendedName>
        <fullName evidence="4">Glycosyltransferase</fullName>
        <ecNumber evidence="4">2.4.1.-</ecNumber>
    </recommendedName>
</protein>
<evidence type="ECO:0000256" key="2">
    <source>
        <dbReference type="ARBA" id="ARBA00022679"/>
    </source>
</evidence>
<name>A0ABR0CVI2_9LAMI</name>